<organism evidence="1 2">
    <name type="scientific">Brevundimonas phage vB_BpoS-Domovoi</name>
    <dbReference type="NCBI Taxonomy" id="2948598"/>
    <lineage>
        <taxon>Viruses</taxon>
        <taxon>Duplodnaviria</taxon>
        <taxon>Heunggongvirae</taxon>
        <taxon>Uroviricota</taxon>
        <taxon>Caudoviricetes</taxon>
        <taxon>Jeanschmidtviridae</taxon>
        <taxon>Marchewkavirus</taxon>
        <taxon>Marchewkavirus domovoi</taxon>
    </lineage>
</organism>
<protein>
    <submittedName>
        <fullName evidence="1">Uncharacterized protein</fullName>
    </submittedName>
</protein>
<reference evidence="1 2" key="1">
    <citation type="submission" date="2022-05" db="EMBL/GenBank/DDBJ databases">
        <authorList>
            <person name="Friedrich I."/>
            <person name="Poehlein A."/>
            <person name="Schneider D."/>
            <person name="Hertel R."/>
            <person name="Daniel R."/>
        </authorList>
    </citation>
    <scope>NUCLEOTIDE SEQUENCE [LARGE SCALE GENOMIC DNA]</scope>
</reference>
<evidence type="ECO:0000313" key="2">
    <source>
        <dbReference type="Proteomes" id="UP001057221"/>
    </source>
</evidence>
<dbReference type="EMBL" id="ON529855">
    <property type="protein sequence ID" value="USN14773.1"/>
    <property type="molecule type" value="Genomic_DNA"/>
</dbReference>
<evidence type="ECO:0000313" key="1">
    <source>
        <dbReference type="EMBL" id="USN14773.1"/>
    </source>
</evidence>
<proteinExistence type="predicted"/>
<gene>
    <name evidence="1" type="ORF">DOMOVOI_02990</name>
</gene>
<accession>A0A9E7MR09</accession>
<sequence>MTIRTCIDARALNNQLENLEACAENAPEGAYEDAKALSAFFGETFQHLRGELLALGLMLDNSDGYREFEAVLYGLIKDSNPDCTTFAVSEGFGSAMDGPARDRVIAQAADNIAALRARGALPRAAS</sequence>
<dbReference type="Proteomes" id="UP001057221">
    <property type="component" value="Segment"/>
</dbReference>
<name>A0A9E7MR09_9CAUD</name>
<keyword evidence="2" id="KW-1185">Reference proteome</keyword>